<proteinExistence type="predicted"/>
<dbReference type="Pfam" id="PF25601">
    <property type="entry name" value="AAA_lid_14"/>
    <property type="match status" value="1"/>
</dbReference>
<keyword evidence="1" id="KW-0547">Nucleotide-binding</keyword>
<dbReference type="PANTHER" id="PTHR32071">
    <property type="entry name" value="TRANSCRIPTIONAL REGULATORY PROTEIN"/>
    <property type="match status" value="1"/>
</dbReference>
<dbReference type="Proteomes" id="UP000000269">
    <property type="component" value="Chromosome"/>
</dbReference>
<dbReference type="HOGENOM" id="CLU_000445_8_1_9"/>
<feature type="domain" description="Sigma-54 factor interaction" evidence="5">
    <location>
        <begin position="142"/>
        <end position="372"/>
    </location>
</feature>
<dbReference type="InterPro" id="IPR035965">
    <property type="entry name" value="PAS-like_dom_sf"/>
</dbReference>
<dbReference type="InterPro" id="IPR002078">
    <property type="entry name" value="Sigma_54_int"/>
</dbReference>
<dbReference type="Pfam" id="PF00158">
    <property type="entry name" value="Sigma54_activat"/>
    <property type="match status" value="1"/>
</dbReference>
<dbReference type="FunFam" id="3.40.50.300:FF:000006">
    <property type="entry name" value="DNA-binding transcriptional regulator NtrC"/>
    <property type="match status" value="1"/>
</dbReference>
<evidence type="ECO:0000313" key="6">
    <source>
        <dbReference type="EMBL" id="ABW18363.1"/>
    </source>
</evidence>
<dbReference type="InterPro" id="IPR058031">
    <property type="entry name" value="AAA_lid_NorR"/>
</dbReference>
<dbReference type="InterPro" id="IPR027417">
    <property type="entry name" value="P-loop_NTPase"/>
</dbReference>
<evidence type="ECO:0000259" key="5">
    <source>
        <dbReference type="PROSITE" id="PS50045"/>
    </source>
</evidence>
<dbReference type="AlphaFoldDB" id="A8MEN4"/>
<name>A8MEN4_ALKOO</name>
<dbReference type="Pfam" id="PF02954">
    <property type="entry name" value="HTH_8"/>
    <property type="match status" value="1"/>
</dbReference>
<keyword evidence="7" id="KW-1185">Reference proteome</keyword>
<dbReference type="STRING" id="350688.Clos_0812"/>
<evidence type="ECO:0000256" key="2">
    <source>
        <dbReference type="ARBA" id="ARBA00022840"/>
    </source>
</evidence>
<dbReference type="Gene3D" id="1.10.10.60">
    <property type="entry name" value="Homeodomain-like"/>
    <property type="match status" value="1"/>
</dbReference>
<dbReference type="SUPFAM" id="SSF52540">
    <property type="entry name" value="P-loop containing nucleoside triphosphate hydrolases"/>
    <property type="match status" value="1"/>
</dbReference>
<dbReference type="Gene3D" id="3.40.50.300">
    <property type="entry name" value="P-loop containing nucleotide triphosphate hydrolases"/>
    <property type="match status" value="1"/>
</dbReference>
<dbReference type="InterPro" id="IPR025943">
    <property type="entry name" value="Sigma_54_int_dom_ATP-bd_2"/>
</dbReference>
<dbReference type="InterPro" id="IPR003593">
    <property type="entry name" value="AAA+_ATPase"/>
</dbReference>
<dbReference type="InterPro" id="IPR000014">
    <property type="entry name" value="PAS"/>
</dbReference>
<evidence type="ECO:0000313" key="7">
    <source>
        <dbReference type="Proteomes" id="UP000000269"/>
    </source>
</evidence>
<dbReference type="SMART" id="SM00382">
    <property type="entry name" value="AAA"/>
    <property type="match status" value="1"/>
</dbReference>
<evidence type="ECO:0000256" key="3">
    <source>
        <dbReference type="ARBA" id="ARBA00023015"/>
    </source>
</evidence>
<gene>
    <name evidence="6" type="ordered locus">Clos_0812</name>
</gene>
<dbReference type="GO" id="GO:0005524">
    <property type="term" value="F:ATP binding"/>
    <property type="evidence" value="ECO:0007669"/>
    <property type="project" value="UniProtKB-KW"/>
</dbReference>
<dbReference type="SUPFAM" id="SSF46689">
    <property type="entry name" value="Homeodomain-like"/>
    <property type="match status" value="1"/>
</dbReference>
<evidence type="ECO:0000256" key="1">
    <source>
        <dbReference type="ARBA" id="ARBA00022741"/>
    </source>
</evidence>
<dbReference type="PROSITE" id="PS50045">
    <property type="entry name" value="SIGMA54_INTERACT_4"/>
    <property type="match status" value="1"/>
</dbReference>
<dbReference type="InterPro" id="IPR025662">
    <property type="entry name" value="Sigma_54_int_dom_ATP-bd_1"/>
</dbReference>
<dbReference type="Gene3D" id="1.10.8.60">
    <property type="match status" value="1"/>
</dbReference>
<dbReference type="GO" id="GO:0006355">
    <property type="term" value="P:regulation of DNA-templated transcription"/>
    <property type="evidence" value="ECO:0007669"/>
    <property type="project" value="InterPro"/>
</dbReference>
<dbReference type="PROSITE" id="PS00676">
    <property type="entry name" value="SIGMA54_INTERACT_2"/>
    <property type="match status" value="1"/>
</dbReference>
<dbReference type="InterPro" id="IPR009057">
    <property type="entry name" value="Homeodomain-like_sf"/>
</dbReference>
<dbReference type="GO" id="GO:0043565">
    <property type="term" value="F:sequence-specific DNA binding"/>
    <property type="evidence" value="ECO:0007669"/>
    <property type="project" value="InterPro"/>
</dbReference>
<dbReference type="KEGG" id="aoe:Clos_0812"/>
<reference evidence="7" key="1">
    <citation type="submission" date="2007-10" db="EMBL/GenBank/DDBJ databases">
        <title>Complete genome of Alkaliphilus oremlandii OhILAs.</title>
        <authorList>
            <person name="Copeland A."/>
            <person name="Lucas S."/>
            <person name="Lapidus A."/>
            <person name="Barry K."/>
            <person name="Detter J.C."/>
            <person name="Glavina del Rio T."/>
            <person name="Hammon N."/>
            <person name="Israni S."/>
            <person name="Dalin E."/>
            <person name="Tice H."/>
            <person name="Pitluck S."/>
            <person name="Chain P."/>
            <person name="Malfatti S."/>
            <person name="Shin M."/>
            <person name="Vergez L."/>
            <person name="Schmutz J."/>
            <person name="Larimer F."/>
            <person name="Land M."/>
            <person name="Hauser L."/>
            <person name="Kyrpides N."/>
            <person name="Mikhailova N."/>
            <person name="Stolz J.F."/>
            <person name="Dawson A."/>
            <person name="Fisher E."/>
            <person name="Crable B."/>
            <person name="Perera E."/>
            <person name="Lisak J."/>
            <person name="Ranganathan M."/>
            <person name="Basu P."/>
            <person name="Richardson P."/>
        </authorList>
    </citation>
    <scope>NUCLEOTIDE SEQUENCE [LARGE SCALE GENOMIC DNA]</scope>
    <source>
        <strain evidence="7">OhILAs</strain>
    </source>
</reference>
<accession>A8MEN4</accession>
<dbReference type="CDD" id="cd00009">
    <property type="entry name" value="AAA"/>
    <property type="match status" value="1"/>
</dbReference>
<keyword evidence="4" id="KW-0804">Transcription</keyword>
<dbReference type="RefSeq" id="WP_012158675.1">
    <property type="nucleotide sequence ID" value="NC_009922.1"/>
</dbReference>
<dbReference type="PRINTS" id="PR01590">
    <property type="entry name" value="HTHFIS"/>
</dbReference>
<sequence length="452" mass="51238">MDDNKYDDNFVFIEGLKAVVDFSSNGVLIINSNAKIIYINDWAAKFLGLKGIEDMMYKKTTIFFPTSRLVKVMESGIEQRNVLDVRLGKHLVVSRLPIFSDNKIIGAVAIFQGVKEVQDNEMEIRKTLIQKGLTARYSFEDILYKSKWMEKIVKTAKLYSETDLPVLITGESGTGKELFAQSIHKNSSRRSAPFLAINCAALPESVFEAELFGYAEASFTGAQKGGKKGLFQQAHKGTIFLDEIGELPLPVQSKLLRVLEEKQVHPVGSDILINIDVRVIVATNRDLIHEAEKGNFRLDLLHRLNTLTLSIPPLRQRSEDVEVLARDFLSKKYPKLYSENKVIVQQLLEQLKNHSLMGNVRELKNIIERFAILLNGGMISEDIDEVMRQVIYQAQFHTNTDIAMQLEKEEMETIKNALISTKGNRAEAAKILGISESTLWRRIKKFNISTKF</sequence>
<keyword evidence="2" id="KW-0067">ATP-binding</keyword>
<dbReference type="PANTHER" id="PTHR32071:SF57">
    <property type="entry name" value="C4-DICARBOXYLATE TRANSPORT TRANSCRIPTIONAL REGULATORY PROTEIN DCTD"/>
    <property type="match status" value="1"/>
</dbReference>
<dbReference type="InterPro" id="IPR002197">
    <property type="entry name" value="HTH_Fis"/>
</dbReference>
<dbReference type="PROSITE" id="PS00675">
    <property type="entry name" value="SIGMA54_INTERACT_1"/>
    <property type="match status" value="1"/>
</dbReference>
<keyword evidence="3" id="KW-0805">Transcription regulation</keyword>
<organism evidence="6 7">
    <name type="scientific">Alkaliphilus oremlandii (strain OhILAs)</name>
    <name type="common">Clostridium oremlandii (strain OhILAs)</name>
    <dbReference type="NCBI Taxonomy" id="350688"/>
    <lineage>
        <taxon>Bacteria</taxon>
        <taxon>Bacillati</taxon>
        <taxon>Bacillota</taxon>
        <taxon>Clostridia</taxon>
        <taxon>Peptostreptococcales</taxon>
        <taxon>Natronincolaceae</taxon>
        <taxon>Alkaliphilus</taxon>
    </lineage>
</organism>
<dbReference type="EMBL" id="CP000853">
    <property type="protein sequence ID" value="ABW18363.1"/>
    <property type="molecule type" value="Genomic_DNA"/>
</dbReference>
<dbReference type="Gene3D" id="3.30.450.20">
    <property type="entry name" value="PAS domain"/>
    <property type="match status" value="1"/>
</dbReference>
<protein>
    <submittedName>
        <fullName evidence="6">Putative sigma54 specific transcriptional regulator</fullName>
    </submittedName>
</protein>
<evidence type="ECO:0000256" key="4">
    <source>
        <dbReference type="ARBA" id="ARBA00023163"/>
    </source>
</evidence>
<dbReference type="Pfam" id="PF13188">
    <property type="entry name" value="PAS_8"/>
    <property type="match status" value="1"/>
</dbReference>
<dbReference type="eggNOG" id="COG3829">
    <property type="taxonomic scope" value="Bacteria"/>
</dbReference>
<dbReference type="SUPFAM" id="SSF55785">
    <property type="entry name" value="PYP-like sensor domain (PAS domain)"/>
    <property type="match status" value="1"/>
</dbReference>
<dbReference type="OrthoDB" id="9803970at2"/>